<dbReference type="InterPro" id="IPR005475">
    <property type="entry name" value="Transketolase-like_Pyr-bd"/>
</dbReference>
<dbReference type="EMBL" id="VMSD01000003">
    <property type="protein sequence ID" value="KAF0847593.1"/>
    <property type="molecule type" value="Genomic_DNA"/>
</dbReference>
<comment type="cofactor">
    <cofactor evidence="10">
        <name>thiamine diphosphate</name>
        <dbReference type="ChEBI" id="CHEBI:58937"/>
    </cofactor>
    <text evidence="10">Binds 1 thiamine pyrophosphate per subunit.</text>
</comment>
<evidence type="ECO:0000256" key="9">
    <source>
        <dbReference type="ARBA" id="ARBA00023229"/>
    </source>
</evidence>
<dbReference type="Pfam" id="PF13292">
    <property type="entry name" value="DXP_synthase_N"/>
    <property type="match status" value="1"/>
</dbReference>
<dbReference type="NCBIfam" id="NF003933">
    <property type="entry name" value="PRK05444.2-2"/>
    <property type="match status" value="1"/>
</dbReference>
<dbReference type="NCBIfam" id="TIGR00204">
    <property type="entry name" value="dxs"/>
    <property type="match status" value="1"/>
</dbReference>
<dbReference type="CDD" id="cd02007">
    <property type="entry name" value="TPP_DXS"/>
    <property type="match status" value="1"/>
</dbReference>
<evidence type="ECO:0000256" key="6">
    <source>
        <dbReference type="ARBA" id="ARBA00022842"/>
    </source>
</evidence>
<keyword evidence="6 10" id="KW-0460">Magnesium</keyword>
<evidence type="ECO:0000256" key="5">
    <source>
        <dbReference type="ARBA" id="ARBA00022723"/>
    </source>
</evidence>
<comment type="catalytic activity">
    <reaction evidence="10">
        <text>D-glyceraldehyde 3-phosphate + pyruvate + H(+) = 1-deoxy-D-xylulose 5-phosphate + CO2</text>
        <dbReference type="Rhea" id="RHEA:12605"/>
        <dbReference type="ChEBI" id="CHEBI:15361"/>
        <dbReference type="ChEBI" id="CHEBI:15378"/>
        <dbReference type="ChEBI" id="CHEBI:16526"/>
        <dbReference type="ChEBI" id="CHEBI:57792"/>
        <dbReference type="ChEBI" id="CHEBI:59776"/>
        <dbReference type="EC" id="2.2.1.7"/>
    </reaction>
</comment>
<evidence type="ECO:0000256" key="4">
    <source>
        <dbReference type="ARBA" id="ARBA00022679"/>
    </source>
</evidence>
<feature type="binding site" evidence="10">
    <location>
        <position position="145"/>
    </location>
    <ligand>
        <name>Mg(2+)</name>
        <dbReference type="ChEBI" id="CHEBI:18420"/>
    </ligand>
</feature>
<dbReference type="CDD" id="cd07033">
    <property type="entry name" value="TPP_PYR_DXS_TK_like"/>
    <property type="match status" value="1"/>
</dbReference>
<evidence type="ECO:0000256" key="7">
    <source>
        <dbReference type="ARBA" id="ARBA00022977"/>
    </source>
</evidence>
<keyword evidence="8 10" id="KW-0786">Thiamine pyrophosphate</keyword>
<evidence type="ECO:0000256" key="2">
    <source>
        <dbReference type="ARBA" id="ARBA00011081"/>
    </source>
</evidence>
<comment type="subunit">
    <text evidence="3 10">Homodimer.</text>
</comment>
<dbReference type="PANTHER" id="PTHR43322">
    <property type="entry name" value="1-D-DEOXYXYLULOSE 5-PHOSPHATE SYNTHASE-RELATED"/>
    <property type="match status" value="1"/>
</dbReference>
<dbReference type="PANTHER" id="PTHR43322:SF5">
    <property type="entry name" value="1-DEOXY-D-XYLULOSE-5-PHOSPHATE SYNTHASE, CHLOROPLASTIC"/>
    <property type="match status" value="1"/>
</dbReference>
<evidence type="ECO:0000313" key="13">
    <source>
        <dbReference type="Proteomes" id="UP000798951"/>
    </source>
</evidence>
<dbReference type="Gene3D" id="3.40.50.920">
    <property type="match status" value="1"/>
</dbReference>
<dbReference type="EC" id="2.2.1.7" evidence="10"/>
<dbReference type="Gene3D" id="3.40.50.970">
    <property type="match status" value="2"/>
</dbReference>
<comment type="caution">
    <text evidence="12">The sequence shown here is derived from an EMBL/GenBank/DDBJ whole genome shotgun (WGS) entry which is preliminary data.</text>
</comment>
<dbReference type="SUPFAM" id="SSF52922">
    <property type="entry name" value="TK C-terminal domain-like"/>
    <property type="match status" value="1"/>
</dbReference>
<dbReference type="PROSITE" id="PS00802">
    <property type="entry name" value="TRANSKETOLASE_2"/>
    <property type="match status" value="1"/>
</dbReference>
<dbReference type="HAMAP" id="MF_00315">
    <property type="entry name" value="DXP_synth"/>
    <property type="match status" value="1"/>
</dbReference>
<organism evidence="12 13">
    <name type="scientific">Nocardia caishijiensis</name>
    <dbReference type="NCBI Taxonomy" id="184756"/>
    <lineage>
        <taxon>Bacteria</taxon>
        <taxon>Bacillati</taxon>
        <taxon>Actinomycetota</taxon>
        <taxon>Actinomycetes</taxon>
        <taxon>Mycobacteriales</taxon>
        <taxon>Nocardiaceae</taxon>
        <taxon>Nocardia</taxon>
    </lineage>
</organism>
<keyword evidence="5 10" id="KW-0479">Metal-binding</keyword>
<proteinExistence type="inferred from homology"/>
<dbReference type="InterPro" id="IPR033248">
    <property type="entry name" value="Transketolase_C"/>
</dbReference>
<dbReference type="Proteomes" id="UP000798951">
    <property type="component" value="Unassembled WGS sequence"/>
</dbReference>
<evidence type="ECO:0000256" key="3">
    <source>
        <dbReference type="ARBA" id="ARBA00011738"/>
    </source>
</evidence>
<evidence type="ECO:0000259" key="11">
    <source>
        <dbReference type="SMART" id="SM00861"/>
    </source>
</evidence>
<feature type="domain" description="Transketolase-like pyrimidine-binding" evidence="11">
    <location>
        <begin position="316"/>
        <end position="480"/>
    </location>
</feature>
<feature type="binding site" evidence="10">
    <location>
        <begin position="114"/>
        <end position="116"/>
    </location>
    <ligand>
        <name>thiamine diphosphate</name>
        <dbReference type="ChEBI" id="CHEBI:58937"/>
    </ligand>
</feature>
<protein>
    <recommendedName>
        <fullName evidence="10">1-deoxy-D-xylulose-5-phosphate synthase</fullName>
        <ecNumber evidence="10">2.2.1.7</ecNumber>
    </recommendedName>
    <alternativeName>
        <fullName evidence="10">1-deoxyxylulose-5-phosphate synthase</fullName>
        <shortName evidence="10">DXP synthase</shortName>
        <shortName evidence="10">DXPS</shortName>
    </alternativeName>
</protein>
<evidence type="ECO:0000256" key="8">
    <source>
        <dbReference type="ARBA" id="ARBA00023052"/>
    </source>
</evidence>
<dbReference type="SMART" id="SM00861">
    <property type="entry name" value="Transket_pyr"/>
    <property type="match status" value="1"/>
</dbReference>
<comment type="function">
    <text evidence="10">Catalyzes the acyloin condensation reaction between C atoms 2 and 3 of pyruvate and glyceraldehyde 3-phosphate to yield 1-deoxy-D-xylulose-5-phosphate (DXP).</text>
</comment>
<comment type="cofactor">
    <cofactor evidence="10">
        <name>Mg(2+)</name>
        <dbReference type="ChEBI" id="CHEBI:18420"/>
    </cofactor>
    <text evidence="10">Binds 1 Mg(2+) ion per subunit.</text>
</comment>
<keyword evidence="7 10" id="KW-0784">Thiamine biosynthesis</keyword>
<feature type="binding site" evidence="10">
    <location>
        <position position="73"/>
    </location>
    <ligand>
        <name>thiamine diphosphate</name>
        <dbReference type="ChEBI" id="CHEBI:58937"/>
    </ligand>
</feature>
<evidence type="ECO:0000313" key="12">
    <source>
        <dbReference type="EMBL" id="KAF0847593.1"/>
    </source>
</evidence>
<accession>A0ABQ6YPJ7</accession>
<keyword evidence="13" id="KW-1185">Reference proteome</keyword>
<dbReference type="SUPFAM" id="SSF52518">
    <property type="entry name" value="Thiamin diphosphate-binding fold (THDP-binding)"/>
    <property type="match status" value="2"/>
</dbReference>
<evidence type="ECO:0000256" key="1">
    <source>
        <dbReference type="ARBA" id="ARBA00004980"/>
    </source>
</evidence>
<gene>
    <name evidence="10" type="primary">dxs</name>
    <name evidence="12" type="ORF">FNL39_103495</name>
</gene>
<dbReference type="RefSeq" id="WP_067980918.1">
    <property type="nucleotide sequence ID" value="NZ_VMSD01000003.1"/>
</dbReference>
<dbReference type="Pfam" id="PF02779">
    <property type="entry name" value="Transket_pyr"/>
    <property type="match status" value="1"/>
</dbReference>
<keyword evidence="4 10" id="KW-0808">Transferase</keyword>
<feature type="binding site" evidence="10">
    <location>
        <position position="367"/>
    </location>
    <ligand>
        <name>thiamine diphosphate</name>
        <dbReference type="ChEBI" id="CHEBI:58937"/>
    </ligand>
</feature>
<feature type="binding site" evidence="10">
    <location>
        <position position="174"/>
    </location>
    <ligand>
        <name>Mg(2+)</name>
        <dbReference type="ChEBI" id="CHEBI:18420"/>
    </ligand>
</feature>
<dbReference type="InterPro" id="IPR005477">
    <property type="entry name" value="Dxylulose-5-P_synthase"/>
</dbReference>
<comment type="pathway">
    <text evidence="1 10">Metabolic intermediate biosynthesis; 1-deoxy-D-xylulose 5-phosphate biosynthesis; 1-deoxy-D-xylulose 5-phosphate from D-glyceraldehyde 3-phosphate and pyruvate: step 1/1.</text>
</comment>
<feature type="binding site" evidence="10">
    <location>
        <position position="285"/>
    </location>
    <ligand>
        <name>thiamine diphosphate</name>
        <dbReference type="ChEBI" id="CHEBI:58937"/>
    </ligand>
</feature>
<keyword evidence="9 10" id="KW-0414">Isoprene biosynthesis</keyword>
<evidence type="ECO:0000256" key="10">
    <source>
        <dbReference type="HAMAP-Rule" id="MF_00315"/>
    </source>
</evidence>
<feature type="binding site" evidence="10">
    <location>
        <position position="174"/>
    </location>
    <ligand>
        <name>thiamine diphosphate</name>
        <dbReference type="ChEBI" id="CHEBI:58937"/>
    </ligand>
</feature>
<reference evidence="12 13" key="1">
    <citation type="submission" date="2019-07" db="EMBL/GenBank/DDBJ databases">
        <title>Genomic Encyclopedia of Type Strains, Phase IV (KMG-IV): sequencing the most valuable type-strain genomes for metagenomic binning, comparative biology and taxonomic classification.</title>
        <authorList>
            <person name="Goeker M."/>
        </authorList>
    </citation>
    <scope>NUCLEOTIDE SEQUENCE [LARGE SCALE GENOMIC DNA]</scope>
    <source>
        <strain evidence="12 13">DSM 44831</strain>
    </source>
</reference>
<dbReference type="InterPro" id="IPR009014">
    <property type="entry name" value="Transketo_C/PFOR_II"/>
</dbReference>
<dbReference type="InterPro" id="IPR020826">
    <property type="entry name" value="Transketolase_BS"/>
</dbReference>
<sequence>MGVLSRVDSPEDLRRLSVPQLRELADEIREFLVAKVAATGGHLGPNLGVVELTIALHRIFDSPADPLIFDTGHQAYVHKILTGRKDRFDTLRMRDGLSGYPSRSESEHDWVESSHASAALSYADGLAKAFSLTDQSRTVVAVVGDGALTGGMCWEALNNIAGADRPVVVVVNDNGRSYAPTIGGLADRLTALRTQPAYEHALDTGKRLLKSIPAVGDSAYSMVHALKAGIKDAVSPQELFGDLGMKYVGPVDGHDLVALEAAMRRAKDFGGPVVVHVVTRKGNGYEHAENHVADQMHACDPIDPLTGRPLAGKKAKGWTAVFSEELIEHAARRDDIVAITAAMPGPTGLAAFGERFPERMFDVGIAEQHAMTSAAGLALGGMHPVVAIYATFLNRAFDQLLMDVALLKQPVTVVLDRAGITGPDGASHNGMWDFSLLGIIPGIRVAAPRDGATLREELTEALAVTDGPTVLRFPKGTVAEDITAVERLDGLDILRLAVPGSAQSQHGDVLLVAVGPFADTAMRVAENLAPHGISVTVVDPRWVLPISDTLVKLAENYRLVVTLEDGGLHGGIGSTLSAHLRAAGLDIPTRDLGVPQQFLDHASRPQILEDLGLTPEAITQRITAWLGTH</sequence>
<name>A0ABQ6YPJ7_9NOCA</name>
<dbReference type="Pfam" id="PF02780">
    <property type="entry name" value="Transketolase_C"/>
    <property type="match status" value="1"/>
</dbReference>
<feature type="binding site" evidence="10">
    <location>
        <begin position="146"/>
        <end position="147"/>
    </location>
    <ligand>
        <name>thiamine diphosphate</name>
        <dbReference type="ChEBI" id="CHEBI:58937"/>
    </ligand>
</feature>
<comment type="similarity">
    <text evidence="2 10">Belongs to the transketolase family. DXPS subfamily.</text>
</comment>
<dbReference type="InterPro" id="IPR029061">
    <property type="entry name" value="THDP-binding"/>
</dbReference>